<evidence type="ECO:0000313" key="4">
    <source>
        <dbReference type="Proteomes" id="UP000002371"/>
    </source>
</evidence>
<feature type="transmembrane region" description="Helical" evidence="1">
    <location>
        <begin position="28"/>
        <end position="47"/>
    </location>
</feature>
<gene>
    <name evidence="3" type="ordered locus">LCRIS_01754</name>
</gene>
<dbReference type="EMBL" id="FN692037">
    <property type="protein sequence ID" value="CBL51201.1"/>
    <property type="molecule type" value="Genomic_DNA"/>
</dbReference>
<dbReference type="KEGG" id="lcr:LCRIS_01754"/>
<evidence type="ECO:0000256" key="1">
    <source>
        <dbReference type="SAM" id="Phobius"/>
    </source>
</evidence>
<feature type="transmembrane region" description="Helical" evidence="1">
    <location>
        <begin position="241"/>
        <end position="261"/>
    </location>
</feature>
<feature type="transmembrane region" description="Helical" evidence="1">
    <location>
        <begin position="422"/>
        <end position="443"/>
    </location>
</feature>
<dbReference type="HOGENOM" id="CLU_588984_0_0_9"/>
<feature type="transmembrane region" description="Helical" evidence="1">
    <location>
        <begin position="186"/>
        <end position="205"/>
    </location>
</feature>
<reference key="2">
    <citation type="submission" date="2010-03" db="EMBL/GenBank/DDBJ databases">
        <title>Genome Sequence of Lactobacillus crispatus ST1.</title>
        <authorList>
            <person name="Ojala T."/>
            <person name="Kuparinen V."/>
            <person name="Koskinen J.P."/>
            <person name="Alatalo E."/>
            <person name="Holm L."/>
            <person name="Auvinen P."/>
            <person name="Edelman S."/>
            <person name="Westerlund-Wikstroem B."/>
            <person name="Korhonen T.K."/>
            <person name="Paulin L."/>
            <person name="Kankainen M."/>
        </authorList>
    </citation>
    <scope>NUCLEOTIDE SEQUENCE</scope>
    <source>
        <strain>ST1</strain>
    </source>
</reference>
<proteinExistence type="predicted"/>
<feature type="transmembrane region" description="Helical" evidence="1">
    <location>
        <begin position="211"/>
        <end position="229"/>
    </location>
</feature>
<feature type="transmembrane region" description="Helical" evidence="1">
    <location>
        <begin position="67"/>
        <end position="84"/>
    </location>
</feature>
<dbReference type="PATRIC" id="fig|748671.3.peg.1725"/>
<evidence type="ECO:0000259" key="2">
    <source>
        <dbReference type="Pfam" id="PF19982"/>
    </source>
</evidence>
<feature type="transmembrane region" description="Helical" evidence="1">
    <location>
        <begin position="363"/>
        <end position="387"/>
    </location>
</feature>
<feature type="transmembrane region" description="Helical" evidence="1">
    <location>
        <begin position="156"/>
        <end position="179"/>
    </location>
</feature>
<feature type="transmembrane region" description="Helical" evidence="1">
    <location>
        <begin position="6"/>
        <end position="21"/>
    </location>
</feature>
<dbReference type="RefSeq" id="WP_013086882.1">
    <property type="nucleotide sequence ID" value="NC_014106.1"/>
</dbReference>
<dbReference type="Pfam" id="PF19982">
    <property type="entry name" value="DUF6418"/>
    <property type="match status" value="1"/>
</dbReference>
<dbReference type="Proteomes" id="UP000002371">
    <property type="component" value="Chromosome"/>
</dbReference>
<keyword evidence="1" id="KW-1133">Transmembrane helix</keyword>
<feature type="transmembrane region" description="Helical" evidence="1">
    <location>
        <begin position="113"/>
        <end position="136"/>
    </location>
</feature>
<reference evidence="3 4" key="1">
    <citation type="journal article" date="2010" name="J. Bacteriol.">
        <title>Genome sequence of Lactobacillus crispatus ST1.</title>
        <authorList>
            <person name="Ojala T."/>
            <person name="Kuparinen V."/>
            <person name="Koskinen J.P."/>
            <person name="Alatalo E."/>
            <person name="Holm L."/>
            <person name="Auvinen P."/>
            <person name="Edelman S."/>
            <person name="Westerlund-Wikstrom B."/>
            <person name="Korhonen T.K."/>
            <person name="Paulin L."/>
            <person name="Kankainen M."/>
        </authorList>
    </citation>
    <scope>NUCLEOTIDE SEQUENCE [LARGE SCALE GENOMIC DNA]</scope>
    <source>
        <strain evidence="3 4">ST1</strain>
    </source>
</reference>
<organism evidence="3 4">
    <name type="scientific">Lactobacillus crispatus (strain ST1)</name>
    <dbReference type="NCBI Taxonomy" id="748671"/>
    <lineage>
        <taxon>Bacteria</taxon>
        <taxon>Bacillati</taxon>
        <taxon>Bacillota</taxon>
        <taxon>Bacilli</taxon>
        <taxon>Lactobacillales</taxon>
        <taxon>Lactobacillaceae</taxon>
        <taxon>Lactobacillus</taxon>
    </lineage>
</organism>
<feature type="transmembrane region" description="Helical" evidence="1">
    <location>
        <begin position="399"/>
        <end position="416"/>
    </location>
</feature>
<dbReference type="AlphaFoldDB" id="D5GZJ2"/>
<keyword evidence="1" id="KW-0472">Membrane</keyword>
<evidence type="ECO:0000313" key="3">
    <source>
        <dbReference type="EMBL" id="CBL51201.1"/>
    </source>
</evidence>
<sequence length="464" mass="52763">MMFDVFLLVIVLILFIFIIKNKPELLLLLIWILFFPILLEAVSIIAINKGLYVSELNTVTYYNNSAYIYLISSIVFLLCFYFCLRLNNVKYKKLFSTISMIGLKNDANADENAYIYINFSYILVAYLYIDLVVHGIPLFNNGLGLKLQYFAITPHFPLISLVYSIVCLYTPAVMGLSLLLFKRNKLYVNSVYLLALLSLFYAYLIGFKVSGIDIILYLLFIPTVISVVHRNGIHLKINLKSISIFVGIAIIVGLFILGIFYNYNKTVNGNGSISLIDFFLQRTVGLSNHLLWAAKNSLDNTSLTISQAFQNLISEFSAAWVQPNTFDPHYGVAKLMTFLAPSGITDFYLKNGVRMGGSYITVFYFNCGLGITLILSCIFAILFEKFIRIYIKAISRKSILEVLMATKIMYSFYSFLWNSGSIVDFFSIANIVIILILVFLQYFKPLKVGFRNKNVGSKNEKIKV</sequence>
<keyword evidence="1" id="KW-0812">Transmembrane</keyword>
<protein>
    <recommendedName>
        <fullName evidence="2">DUF6418 domain-containing protein</fullName>
    </recommendedName>
</protein>
<feature type="domain" description="DUF6418" evidence="2">
    <location>
        <begin position="329"/>
        <end position="434"/>
    </location>
</feature>
<dbReference type="InterPro" id="IPR046303">
    <property type="entry name" value="DUF6418"/>
</dbReference>
<accession>D5GZJ2</accession>
<name>D5GZJ2_LACCS</name>